<comment type="caution">
    <text evidence="8">The sequence shown here is derived from an EMBL/GenBank/DDBJ whole genome shotgun (WGS) entry which is preliminary data.</text>
</comment>
<dbReference type="InterPro" id="IPR012132">
    <property type="entry name" value="GMC_OxRdtase"/>
</dbReference>
<accession>A0ABP1RTS0</accession>
<keyword evidence="5" id="KW-1133">Transmembrane helix</keyword>
<organism evidence="8 9">
    <name type="scientific">Orchesella dallaii</name>
    <dbReference type="NCBI Taxonomy" id="48710"/>
    <lineage>
        <taxon>Eukaryota</taxon>
        <taxon>Metazoa</taxon>
        <taxon>Ecdysozoa</taxon>
        <taxon>Arthropoda</taxon>
        <taxon>Hexapoda</taxon>
        <taxon>Collembola</taxon>
        <taxon>Entomobryomorpha</taxon>
        <taxon>Entomobryoidea</taxon>
        <taxon>Orchesellidae</taxon>
        <taxon>Orchesellinae</taxon>
        <taxon>Orchesella</taxon>
    </lineage>
</organism>
<reference evidence="8 9" key="1">
    <citation type="submission" date="2024-08" db="EMBL/GenBank/DDBJ databases">
        <authorList>
            <person name="Cucini C."/>
            <person name="Frati F."/>
        </authorList>
    </citation>
    <scope>NUCLEOTIDE SEQUENCE [LARGE SCALE GENOMIC DNA]</scope>
</reference>
<dbReference type="Proteomes" id="UP001642540">
    <property type="component" value="Unassembled WGS sequence"/>
</dbReference>
<evidence type="ECO:0000313" key="9">
    <source>
        <dbReference type="Proteomes" id="UP001642540"/>
    </source>
</evidence>
<evidence type="ECO:0000259" key="6">
    <source>
        <dbReference type="Pfam" id="PF00732"/>
    </source>
</evidence>
<evidence type="ECO:0000256" key="2">
    <source>
        <dbReference type="ARBA" id="ARBA00010790"/>
    </source>
</evidence>
<dbReference type="Pfam" id="PF00732">
    <property type="entry name" value="GMC_oxred_N"/>
    <property type="match status" value="1"/>
</dbReference>
<dbReference type="Gene3D" id="3.30.560.10">
    <property type="entry name" value="Glucose Oxidase, domain 3"/>
    <property type="match status" value="2"/>
</dbReference>
<dbReference type="EMBL" id="CAXLJM020000108">
    <property type="protein sequence ID" value="CAL8135357.1"/>
    <property type="molecule type" value="Genomic_DNA"/>
</dbReference>
<dbReference type="InterPro" id="IPR036188">
    <property type="entry name" value="FAD/NAD-bd_sf"/>
</dbReference>
<evidence type="ECO:0000259" key="7">
    <source>
        <dbReference type="Pfam" id="PF05199"/>
    </source>
</evidence>
<dbReference type="PIRSF" id="PIRSF000137">
    <property type="entry name" value="Alcohol_oxidase"/>
    <property type="match status" value="1"/>
</dbReference>
<name>A0ABP1RTS0_9HEXA</name>
<comment type="similarity">
    <text evidence="2">Belongs to the GMC oxidoreductase family.</text>
</comment>
<dbReference type="SUPFAM" id="SSF54373">
    <property type="entry name" value="FAD-linked reductases, C-terminal domain"/>
    <property type="match status" value="1"/>
</dbReference>
<dbReference type="InterPro" id="IPR000172">
    <property type="entry name" value="GMC_OxRdtase_N"/>
</dbReference>
<proteinExistence type="inferred from homology"/>
<dbReference type="Gene3D" id="3.50.50.60">
    <property type="entry name" value="FAD/NAD(P)-binding domain"/>
    <property type="match status" value="2"/>
</dbReference>
<evidence type="ECO:0000256" key="1">
    <source>
        <dbReference type="ARBA" id="ARBA00001974"/>
    </source>
</evidence>
<sequence length="473" mass="52324">MHLLRYLEANQVNLNWFPNVLYGFMLSMSVYLAAYSNLDISTDFLEEKGSFGVIDEYDFIVVGAGSAGALLANRLSANSSYTVLLLEAGGEPHPLHMIPLFAVFLINYPEIDWQHKSVPQKNSTFSQYHRVLLGNENEAYGVRYYHHGVERYAHARREVILSAGALNSAKLLLLSGIGPKEDLEELGIPVMQDLPVGRNLQDHASTYLGPFFINESISFNSDRDLTSLRLPEYLTRGTGPLTSPTTSAFGFLATDIAKSAGESDWPDIQIIFSGSAICKECDRFIAKGFNIKEDILVKYFKNAKGRDGCMLVVSNARPKARGDLRLQTSDPLSPALIDPKYLDNDHDLKVTVAGVKKAIDIVENTTSFGEIGGHFTTEPFPGCEDVEFRSDEYWECYIRHFTVSLHHIVGTCSMGKSPETGVVDTKLRVFGTKRLRVVDASVMPSVPVGNTNAPAIMIGEKGADLILKLWEKS</sequence>
<dbReference type="InterPro" id="IPR007867">
    <property type="entry name" value="GMC_OxRtase_C"/>
</dbReference>
<keyword evidence="5" id="KW-0812">Transmembrane</keyword>
<dbReference type="PANTHER" id="PTHR11552">
    <property type="entry name" value="GLUCOSE-METHANOL-CHOLINE GMC OXIDOREDUCTASE"/>
    <property type="match status" value="1"/>
</dbReference>
<keyword evidence="3" id="KW-0285">Flavoprotein</keyword>
<gene>
    <name evidence="8" type="ORF">ODALV1_LOCUS25946</name>
</gene>
<evidence type="ECO:0000256" key="4">
    <source>
        <dbReference type="ARBA" id="ARBA00022827"/>
    </source>
</evidence>
<keyword evidence="9" id="KW-1185">Reference proteome</keyword>
<comment type="cofactor">
    <cofactor evidence="1">
        <name>FAD</name>
        <dbReference type="ChEBI" id="CHEBI:57692"/>
    </cofactor>
</comment>
<feature type="transmembrane region" description="Helical" evidence="5">
    <location>
        <begin position="20"/>
        <end position="38"/>
    </location>
</feature>
<dbReference type="SUPFAM" id="SSF51905">
    <property type="entry name" value="FAD/NAD(P)-binding domain"/>
    <property type="match status" value="1"/>
</dbReference>
<evidence type="ECO:0000313" key="8">
    <source>
        <dbReference type="EMBL" id="CAL8135357.1"/>
    </source>
</evidence>
<keyword evidence="5" id="KW-0472">Membrane</keyword>
<protein>
    <recommendedName>
        <fullName evidence="10">Glucose dehydrogenase [FAD, quinone]</fullName>
    </recommendedName>
</protein>
<evidence type="ECO:0000256" key="5">
    <source>
        <dbReference type="SAM" id="Phobius"/>
    </source>
</evidence>
<feature type="domain" description="Glucose-methanol-choline oxidoreductase C-terminal" evidence="7">
    <location>
        <begin position="318"/>
        <end position="459"/>
    </location>
</feature>
<dbReference type="PANTHER" id="PTHR11552:SF147">
    <property type="entry name" value="CHOLINE DEHYDROGENASE, MITOCHONDRIAL"/>
    <property type="match status" value="1"/>
</dbReference>
<dbReference type="Pfam" id="PF05199">
    <property type="entry name" value="GMC_oxred_C"/>
    <property type="match status" value="1"/>
</dbReference>
<keyword evidence="4" id="KW-0274">FAD</keyword>
<feature type="domain" description="Glucose-methanol-choline oxidoreductase N-terminal" evidence="6">
    <location>
        <begin position="129"/>
        <end position="204"/>
    </location>
</feature>
<evidence type="ECO:0000256" key="3">
    <source>
        <dbReference type="ARBA" id="ARBA00022630"/>
    </source>
</evidence>
<evidence type="ECO:0008006" key="10">
    <source>
        <dbReference type="Google" id="ProtNLM"/>
    </source>
</evidence>